<feature type="chain" id="PRO_5044835402" evidence="5">
    <location>
        <begin position="26"/>
        <end position="514"/>
    </location>
</feature>
<dbReference type="InterPro" id="IPR030678">
    <property type="entry name" value="Peptide/Ni-bd"/>
</dbReference>
<dbReference type="PANTHER" id="PTHR30290:SF10">
    <property type="entry name" value="PERIPLASMIC OLIGOPEPTIDE-BINDING PROTEIN-RELATED"/>
    <property type="match status" value="1"/>
</dbReference>
<evidence type="ECO:0000256" key="4">
    <source>
        <dbReference type="ARBA" id="ARBA00022729"/>
    </source>
</evidence>
<evidence type="ECO:0000256" key="1">
    <source>
        <dbReference type="ARBA" id="ARBA00004196"/>
    </source>
</evidence>
<evidence type="ECO:0000313" key="7">
    <source>
        <dbReference type="EMBL" id="MDT0416860.1"/>
    </source>
</evidence>
<evidence type="ECO:0000256" key="2">
    <source>
        <dbReference type="ARBA" id="ARBA00005695"/>
    </source>
</evidence>
<sequence>MKRTPRSTALLAGAAAACLVLTGCAGSGVGRSASAGTDSLRIATLTAAQSLDPAAAVGSALPYFQAVYDTLLRRAPDGTYHPMLATRWSWSSDRTRLALTLREGVEFADGTPFDGAAVKANMTRFKKGGGASAKTLAVLEDVEVRDAHHVTLRLTNPDPAMLFYLSDAAGLMASPARFTGDSLKTTPDGTGPYTLDKSRTALGTKYVYTRKKDYWGEELPYRTLSMSVFDNETAVVNGLKTGQIDSALLQDADQQAAIEADPRLTTRKQSIDFQGLLLFDRAGARTPALREAKVRQALNYAIDRDTMLDKIRLGRGETTDQVFGPGTRGYDKKLDHAYPHDPAKARKLLAEAGYPKGFTLKLPRLTAIVGDALAASLQSDFKAVGVRLDWESLDQASAVQKIYTDRAYSAMVMNIGQSATDWITVQDLVAPGAFNLFGSTDATVKRLVPEIQRSTGAEATTAARRLNQHLVDQAWFVPFYRMSYLLVTADGVKAEPQSGMAVPSIYNYRPSRTA</sequence>
<accession>A0ABD5E605</accession>
<feature type="domain" description="Solute-binding protein family 5" evidence="6">
    <location>
        <begin position="80"/>
        <end position="421"/>
    </location>
</feature>
<protein>
    <submittedName>
        <fullName evidence="7">ABC transporter substrate-binding protein</fullName>
    </submittedName>
</protein>
<dbReference type="InterPro" id="IPR039424">
    <property type="entry name" value="SBP_5"/>
</dbReference>
<dbReference type="Gene3D" id="3.10.105.10">
    <property type="entry name" value="Dipeptide-binding Protein, Domain 3"/>
    <property type="match status" value="1"/>
</dbReference>
<evidence type="ECO:0000256" key="3">
    <source>
        <dbReference type="ARBA" id="ARBA00022448"/>
    </source>
</evidence>
<evidence type="ECO:0000256" key="5">
    <source>
        <dbReference type="SAM" id="SignalP"/>
    </source>
</evidence>
<dbReference type="GO" id="GO:0030313">
    <property type="term" value="C:cell envelope"/>
    <property type="evidence" value="ECO:0007669"/>
    <property type="project" value="UniProtKB-SubCell"/>
</dbReference>
<dbReference type="GO" id="GO:0042597">
    <property type="term" value="C:periplasmic space"/>
    <property type="evidence" value="ECO:0007669"/>
    <property type="project" value="UniProtKB-ARBA"/>
</dbReference>
<dbReference type="PIRSF" id="PIRSF002741">
    <property type="entry name" value="MppA"/>
    <property type="match status" value="1"/>
</dbReference>
<dbReference type="RefSeq" id="WP_093852898.1">
    <property type="nucleotide sequence ID" value="NZ_JAVRER010000021.1"/>
</dbReference>
<reference evidence="8" key="1">
    <citation type="submission" date="2023-07" db="EMBL/GenBank/DDBJ databases">
        <title>30 novel species of actinomycetes from the DSMZ collection.</title>
        <authorList>
            <person name="Nouioui I."/>
        </authorList>
    </citation>
    <scope>NUCLEOTIDE SEQUENCE [LARGE SCALE GENOMIC DNA]</scope>
    <source>
        <strain evidence="8">DSM 41982</strain>
    </source>
</reference>
<dbReference type="InterPro" id="IPR000914">
    <property type="entry name" value="SBP_5_dom"/>
</dbReference>
<dbReference type="EMBL" id="JAVRER010000021">
    <property type="protein sequence ID" value="MDT0416860.1"/>
    <property type="molecule type" value="Genomic_DNA"/>
</dbReference>
<keyword evidence="3" id="KW-0813">Transport</keyword>
<evidence type="ECO:0000259" key="6">
    <source>
        <dbReference type="Pfam" id="PF00496"/>
    </source>
</evidence>
<comment type="caution">
    <text evidence="7">The sequence shown here is derived from an EMBL/GenBank/DDBJ whole genome shotgun (WGS) entry which is preliminary data.</text>
</comment>
<dbReference type="Pfam" id="PF00496">
    <property type="entry name" value="SBP_bac_5"/>
    <property type="match status" value="1"/>
</dbReference>
<keyword evidence="4 5" id="KW-0732">Signal</keyword>
<dbReference type="AlphaFoldDB" id="A0ABD5E605"/>
<feature type="signal peptide" evidence="5">
    <location>
        <begin position="1"/>
        <end position="25"/>
    </location>
</feature>
<dbReference type="PANTHER" id="PTHR30290">
    <property type="entry name" value="PERIPLASMIC BINDING COMPONENT OF ABC TRANSPORTER"/>
    <property type="match status" value="1"/>
</dbReference>
<proteinExistence type="inferred from homology"/>
<name>A0ABD5E605_9ACTN</name>
<dbReference type="SUPFAM" id="SSF53850">
    <property type="entry name" value="Periplasmic binding protein-like II"/>
    <property type="match status" value="1"/>
</dbReference>
<comment type="similarity">
    <text evidence="2">Belongs to the bacterial solute-binding protein 5 family.</text>
</comment>
<organism evidence="7 8">
    <name type="scientific">Streptomyces evansiae</name>
    <dbReference type="NCBI Taxonomy" id="3075535"/>
    <lineage>
        <taxon>Bacteria</taxon>
        <taxon>Bacillati</taxon>
        <taxon>Actinomycetota</taxon>
        <taxon>Actinomycetes</taxon>
        <taxon>Kitasatosporales</taxon>
        <taxon>Streptomycetaceae</taxon>
        <taxon>Streptomyces</taxon>
    </lineage>
</organism>
<dbReference type="Gene3D" id="3.40.190.10">
    <property type="entry name" value="Periplasmic binding protein-like II"/>
    <property type="match status" value="1"/>
</dbReference>
<dbReference type="Proteomes" id="UP001183607">
    <property type="component" value="Unassembled WGS sequence"/>
</dbReference>
<dbReference type="PROSITE" id="PS51257">
    <property type="entry name" value="PROKAR_LIPOPROTEIN"/>
    <property type="match status" value="1"/>
</dbReference>
<gene>
    <name evidence="7" type="ORF">RM574_15315</name>
</gene>
<evidence type="ECO:0000313" key="8">
    <source>
        <dbReference type="Proteomes" id="UP001183607"/>
    </source>
</evidence>
<comment type="subcellular location">
    <subcellularLocation>
        <location evidence="1">Cell envelope</location>
    </subcellularLocation>
</comment>